<dbReference type="AlphaFoldDB" id="A0A1Q9ELJ2"/>
<proteinExistence type="predicted"/>
<protein>
    <submittedName>
        <fullName evidence="2">Uncharacterized protein</fullName>
    </submittedName>
</protein>
<dbReference type="Proteomes" id="UP000186817">
    <property type="component" value="Unassembled WGS sequence"/>
</dbReference>
<keyword evidence="3" id="KW-1185">Reference proteome</keyword>
<feature type="region of interest" description="Disordered" evidence="1">
    <location>
        <begin position="297"/>
        <end position="317"/>
    </location>
</feature>
<gene>
    <name evidence="2" type="ORF">AK812_SmicGene8224</name>
</gene>
<evidence type="ECO:0000313" key="3">
    <source>
        <dbReference type="Proteomes" id="UP000186817"/>
    </source>
</evidence>
<evidence type="ECO:0000313" key="2">
    <source>
        <dbReference type="EMBL" id="OLQ08285.1"/>
    </source>
</evidence>
<dbReference type="OrthoDB" id="414847at2759"/>
<feature type="region of interest" description="Disordered" evidence="1">
    <location>
        <begin position="138"/>
        <end position="158"/>
    </location>
</feature>
<dbReference type="GO" id="GO:0003677">
    <property type="term" value="F:DNA binding"/>
    <property type="evidence" value="ECO:0007669"/>
    <property type="project" value="InterPro"/>
</dbReference>
<evidence type="ECO:0000256" key="1">
    <source>
        <dbReference type="SAM" id="MobiDB-lite"/>
    </source>
</evidence>
<feature type="region of interest" description="Disordered" evidence="1">
    <location>
        <begin position="31"/>
        <end position="54"/>
    </location>
</feature>
<dbReference type="EMBL" id="LSRX01000120">
    <property type="protein sequence ID" value="OLQ08285.1"/>
    <property type="molecule type" value="Genomic_DNA"/>
</dbReference>
<sequence>MSTVCSLQGALQSGRIPGRFGCDRSYSAAYSQPLPADRPGSSKDDIQISRGPSPSPTFFDVDLLDRRAQPLYAHPHYKPIECMVFDKRPWICFYGGSTPTVVAETDGYWYTMYDREGGCCLPGWPMFLLQDFMRLFADPPPSPEPTQQTDDAASSPRDFVRDRFPLPANYRSAFGRFWHLGCAGTHSPRSLDPPSRPPTVQIARDMQPRDIPGRKGSIAYRRQSPKTSLQPSLPSPASDAYRGTAYHHKGEKDVCGETPTPTYPAVTSEYNHQTVQPATDTSVVGELHQEAQNALGPAAGVSASPSGELQTQNATAAEQRRLAAKLLRTATEDLPSRQSAPAESKHRTAAKPPAQQARQVGLVSRASQETSRKEACLSVWHELLQILGSASSFYSSLANSKYPEALLKKSLEKFTAGTLERYIAAAKHFLDFLGLSNRTIASIDVAFLADFLHACENSLEEDREVCKIGPRPILKALSWLGRHAEVPALQPLLQASLIRAFLTQPSTDRKEALPLPMAVVVEWERYICSPHCPQDLRLFLGGLLLALHGGLRFGDLQRIRLNSLSLTSHSLRGVCWQTKTTKRGQPFAVTLHGISGRAVDSLWVLPFLRAVQSAWIATESAMGLSVVPDFILPVLTNLGGLARPNSTYLQPMAYSQSLAAMRHFLTIPWQDSTKPIPVTPEESRGFTLRSLKVCLLAAGAQVRATEEARQHQGHHKSPSVQLYSRDDTILALDLQKQIPRVCSGVASGLAYSQGRSAPYTGASLPG</sequence>
<comment type="caution">
    <text evidence="2">The sequence shown here is derived from an EMBL/GenBank/DDBJ whole genome shotgun (WGS) entry which is preliminary data.</text>
</comment>
<feature type="region of interest" description="Disordered" evidence="1">
    <location>
        <begin position="186"/>
        <end position="243"/>
    </location>
</feature>
<feature type="compositionally biased region" description="Polar residues" evidence="1">
    <location>
        <begin position="303"/>
        <end position="316"/>
    </location>
</feature>
<accession>A0A1Q9ELJ2</accession>
<feature type="region of interest" description="Disordered" evidence="1">
    <location>
        <begin position="330"/>
        <end position="366"/>
    </location>
</feature>
<name>A0A1Q9ELJ2_SYMMI</name>
<organism evidence="2 3">
    <name type="scientific">Symbiodinium microadriaticum</name>
    <name type="common">Dinoflagellate</name>
    <name type="synonym">Zooxanthella microadriatica</name>
    <dbReference type="NCBI Taxonomy" id="2951"/>
    <lineage>
        <taxon>Eukaryota</taxon>
        <taxon>Sar</taxon>
        <taxon>Alveolata</taxon>
        <taxon>Dinophyceae</taxon>
        <taxon>Suessiales</taxon>
        <taxon>Symbiodiniaceae</taxon>
        <taxon>Symbiodinium</taxon>
    </lineage>
</organism>
<dbReference type="InterPro" id="IPR011010">
    <property type="entry name" value="DNA_brk_join_enz"/>
</dbReference>
<dbReference type="SUPFAM" id="SSF56349">
    <property type="entry name" value="DNA breaking-rejoining enzymes"/>
    <property type="match status" value="1"/>
</dbReference>
<reference evidence="2 3" key="1">
    <citation type="submission" date="2016-02" db="EMBL/GenBank/DDBJ databases">
        <title>Genome analysis of coral dinoflagellate symbionts highlights evolutionary adaptations to a symbiotic lifestyle.</title>
        <authorList>
            <person name="Aranda M."/>
            <person name="Li Y."/>
            <person name="Liew Y.J."/>
            <person name="Baumgarten S."/>
            <person name="Simakov O."/>
            <person name="Wilson M."/>
            <person name="Piel J."/>
            <person name="Ashoor H."/>
            <person name="Bougouffa S."/>
            <person name="Bajic V.B."/>
            <person name="Ryu T."/>
            <person name="Ravasi T."/>
            <person name="Bayer T."/>
            <person name="Micklem G."/>
            <person name="Kim H."/>
            <person name="Bhak J."/>
            <person name="Lajeunesse T.C."/>
            <person name="Voolstra C.R."/>
        </authorList>
    </citation>
    <scope>NUCLEOTIDE SEQUENCE [LARGE SCALE GENOMIC DNA]</scope>
    <source>
        <strain evidence="2 3">CCMP2467</strain>
    </source>
</reference>